<comment type="caution">
    <text evidence="1">The sequence shown here is derived from an EMBL/GenBank/DDBJ whole genome shotgun (WGS) entry which is preliminary data.</text>
</comment>
<accession>D4DP57</accession>
<dbReference type="Proteomes" id="UP000005536">
    <property type="component" value="Unassembled WGS sequence"/>
</dbReference>
<organism evidence="1 2">
    <name type="scientific">Neisseria elongata subsp. glycolytica ATCC 29315</name>
    <dbReference type="NCBI Taxonomy" id="546263"/>
    <lineage>
        <taxon>Bacteria</taxon>
        <taxon>Pseudomonadati</taxon>
        <taxon>Pseudomonadota</taxon>
        <taxon>Betaproteobacteria</taxon>
        <taxon>Neisseriales</taxon>
        <taxon>Neisseriaceae</taxon>
        <taxon>Neisseria</taxon>
    </lineage>
</organism>
<sequence length="49" mass="5365">MNGQSAAAYVKTAGRLKTVKGRYYKAVGRNRRFLPPENAAGWAVLQQAV</sequence>
<name>D4DP57_NEIEG</name>
<evidence type="ECO:0000313" key="1">
    <source>
        <dbReference type="EMBL" id="EFE50346.1"/>
    </source>
</evidence>
<proteinExistence type="predicted"/>
<dbReference type="EMBL" id="ADBF01000022">
    <property type="protein sequence ID" value="EFE50346.1"/>
    <property type="molecule type" value="Genomic_DNA"/>
</dbReference>
<dbReference type="AlphaFoldDB" id="D4DP57"/>
<gene>
    <name evidence="1" type="ORF">NEIELOOT_00843</name>
</gene>
<evidence type="ECO:0000313" key="2">
    <source>
        <dbReference type="Proteomes" id="UP000005536"/>
    </source>
</evidence>
<reference evidence="1 2" key="1">
    <citation type="submission" date="2010-02" db="EMBL/GenBank/DDBJ databases">
        <authorList>
            <person name="Weinstock G."/>
            <person name="Sodergren E."/>
            <person name="Clifton S."/>
            <person name="Fulton L."/>
            <person name="Fulton B."/>
            <person name="Courtney L."/>
            <person name="Fronick C."/>
            <person name="Harrison M."/>
            <person name="Strong C."/>
            <person name="Farmer C."/>
            <person name="Delahaunty K."/>
            <person name="Markovic C."/>
            <person name="Hall O."/>
            <person name="Minx P."/>
            <person name="Tomlinson C."/>
            <person name="Mitreva M."/>
            <person name="Nelson J."/>
            <person name="Hou S."/>
            <person name="Wollam A."/>
            <person name="Pepin K.H."/>
            <person name="Johnson M."/>
            <person name="Bhonagiri V."/>
            <person name="Zhang X."/>
            <person name="Suruliraj S."/>
            <person name="Warren W."/>
            <person name="Chinwalla A."/>
            <person name="Mardis E.R."/>
            <person name="Wilson R.K."/>
        </authorList>
    </citation>
    <scope>NUCLEOTIDE SEQUENCE [LARGE SCALE GENOMIC DNA]</scope>
    <source>
        <strain evidence="1 2">ATCC 29315</strain>
    </source>
</reference>
<protein>
    <submittedName>
        <fullName evidence="1">Uncharacterized protein</fullName>
    </submittedName>
</protein>